<name>A0A1M2W4G2_TRAPU</name>
<evidence type="ECO:0000313" key="1">
    <source>
        <dbReference type="EMBL" id="OJT14755.1"/>
    </source>
</evidence>
<reference evidence="1 2" key="1">
    <citation type="submission" date="2016-10" db="EMBL/GenBank/DDBJ databases">
        <title>Genome sequence of the basidiomycete white-rot fungus Trametes pubescens.</title>
        <authorList>
            <person name="Makela M.R."/>
            <person name="Granchi Z."/>
            <person name="Peng M."/>
            <person name="De Vries R.P."/>
            <person name="Grigoriev I."/>
            <person name="Riley R."/>
            <person name="Hilden K."/>
        </authorList>
    </citation>
    <scope>NUCLEOTIDE SEQUENCE [LARGE SCALE GENOMIC DNA]</scope>
    <source>
        <strain evidence="1 2">FBCC735</strain>
    </source>
</reference>
<sequence length="134" mass="14831">MPLVDQQAVHAWFMASLYKLLSFANMQGNTTDMLQELEVLTVILPHAPLPHDVPLYEEELARFARALAEGAFPALVRVRVGMEGALDDSTQDVVERTRTAAALQPLREHRLGVDVVGLHADSWEPWCSSSPPMA</sequence>
<keyword evidence="2" id="KW-1185">Reference proteome</keyword>
<accession>A0A1M2W4G2</accession>
<evidence type="ECO:0000313" key="2">
    <source>
        <dbReference type="Proteomes" id="UP000184267"/>
    </source>
</evidence>
<dbReference type="Proteomes" id="UP000184267">
    <property type="component" value="Unassembled WGS sequence"/>
</dbReference>
<gene>
    <name evidence="1" type="ORF">TRAPUB_8686</name>
</gene>
<protein>
    <submittedName>
        <fullName evidence="1">Uncharacterized protein</fullName>
    </submittedName>
</protein>
<dbReference type="OrthoDB" id="10489099at2759"/>
<organism evidence="1 2">
    <name type="scientific">Trametes pubescens</name>
    <name type="common">White-rot fungus</name>
    <dbReference type="NCBI Taxonomy" id="154538"/>
    <lineage>
        <taxon>Eukaryota</taxon>
        <taxon>Fungi</taxon>
        <taxon>Dikarya</taxon>
        <taxon>Basidiomycota</taxon>
        <taxon>Agaricomycotina</taxon>
        <taxon>Agaricomycetes</taxon>
        <taxon>Polyporales</taxon>
        <taxon>Polyporaceae</taxon>
        <taxon>Trametes</taxon>
    </lineage>
</organism>
<dbReference type="EMBL" id="MNAD01000242">
    <property type="protein sequence ID" value="OJT14755.1"/>
    <property type="molecule type" value="Genomic_DNA"/>
</dbReference>
<dbReference type="AlphaFoldDB" id="A0A1M2W4G2"/>
<comment type="caution">
    <text evidence="1">The sequence shown here is derived from an EMBL/GenBank/DDBJ whole genome shotgun (WGS) entry which is preliminary data.</text>
</comment>
<proteinExistence type="predicted"/>